<protein>
    <submittedName>
        <fullName evidence="8">RDD family protein</fullName>
    </submittedName>
</protein>
<gene>
    <name evidence="8" type="ORF">ENR63_01360</name>
</gene>
<evidence type="ECO:0000313" key="8">
    <source>
        <dbReference type="EMBL" id="HGW29554.1"/>
    </source>
</evidence>
<evidence type="ECO:0000256" key="3">
    <source>
        <dbReference type="ARBA" id="ARBA00022692"/>
    </source>
</evidence>
<keyword evidence="4 6" id="KW-1133">Transmembrane helix</keyword>
<feature type="domain" description="RDD" evidence="7">
    <location>
        <begin position="8"/>
        <end position="143"/>
    </location>
</feature>
<comment type="caution">
    <text evidence="8">The sequence shown here is derived from an EMBL/GenBank/DDBJ whole genome shotgun (WGS) entry which is preliminary data.</text>
</comment>
<dbReference type="PANTHER" id="PTHR36115:SF4">
    <property type="entry name" value="MEMBRANE PROTEIN"/>
    <property type="match status" value="1"/>
</dbReference>
<evidence type="ECO:0000256" key="5">
    <source>
        <dbReference type="ARBA" id="ARBA00023136"/>
    </source>
</evidence>
<evidence type="ECO:0000256" key="6">
    <source>
        <dbReference type="SAM" id="Phobius"/>
    </source>
</evidence>
<evidence type="ECO:0000259" key="7">
    <source>
        <dbReference type="Pfam" id="PF06271"/>
    </source>
</evidence>
<feature type="transmembrane region" description="Helical" evidence="6">
    <location>
        <begin position="52"/>
        <end position="73"/>
    </location>
</feature>
<dbReference type="GO" id="GO:0005886">
    <property type="term" value="C:plasma membrane"/>
    <property type="evidence" value="ECO:0007669"/>
    <property type="project" value="UniProtKB-SubCell"/>
</dbReference>
<keyword evidence="3 6" id="KW-0812">Transmembrane</keyword>
<proteinExistence type="predicted"/>
<evidence type="ECO:0000256" key="1">
    <source>
        <dbReference type="ARBA" id="ARBA00004651"/>
    </source>
</evidence>
<keyword evidence="5 6" id="KW-0472">Membrane</keyword>
<sequence>MQLNSSTTAGLTRRFFAFFLDRSLGLAVVLVALIIYAHYVRPSDGLDFIKSSGNVLTVILTFIFLSTLINLLYQILFLCKFGGTIGKLLFGMQVFDSETGGFLTPKKAFFRTFAGYAFSSQFMGLGFLKINKKRNNMAWHDELFSTEVRITGSIWPGTILLLLLLCIVLFVVFPILISLMLNFPVVAE</sequence>
<name>A0A7C4XGE2_UNCKA</name>
<dbReference type="PANTHER" id="PTHR36115">
    <property type="entry name" value="PROLINE-RICH ANTIGEN HOMOLOG-RELATED"/>
    <property type="match status" value="1"/>
</dbReference>
<keyword evidence="2" id="KW-1003">Cell membrane</keyword>
<evidence type="ECO:0000256" key="2">
    <source>
        <dbReference type="ARBA" id="ARBA00022475"/>
    </source>
</evidence>
<feature type="transmembrane region" description="Helical" evidence="6">
    <location>
        <begin position="15"/>
        <end position="40"/>
    </location>
</feature>
<feature type="transmembrane region" description="Helical" evidence="6">
    <location>
        <begin position="159"/>
        <end position="181"/>
    </location>
</feature>
<reference evidence="8" key="1">
    <citation type="journal article" date="2020" name="mSystems">
        <title>Genome- and Community-Level Interaction Insights into Carbon Utilization and Element Cycling Functions of Hydrothermarchaeota in Hydrothermal Sediment.</title>
        <authorList>
            <person name="Zhou Z."/>
            <person name="Liu Y."/>
            <person name="Xu W."/>
            <person name="Pan J."/>
            <person name="Luo Z.H."/>
            <person name="Li M."/>
        </authorList>
    </citation>
    <scope>NUCLEOTIDE SEQUENCE [LARGE SCALE GENOMIC DNA]</scope>
    <source>
        <strain evidence="8">SpSt-417</strain>
    </source>
</reference>
<accession>A0A7C4XGE2</accession>
<dbReference type="InterPro" id="IPR051791">
    <property type="entry name" value="Pra-immunoreactive"/>
</dbReference>
<dbReference type="InterPro" id="IPR010432">
    <property type="entry name" value="RDD"/>
</dbReference>
<dbReference type="EMBL" id="DSRT01000070">
    <property type="protein sequence ID" value="HGW29554.1"/>
    <property type="molecule type" value="Genomic_DNA"/>
</dbReference>
<evidence type="ECO:0000256" key="4">
    <source>
        <dbReference type="ARBA" id="ARBA00022989"/>
    </source>
</evidence>
<dbReference type="AlphaFoldDB" id="A0A7C4XGE2"/>
<comment type="subcellular location">
    <subcellularLocation>
        <location evidence="1">Cell membrane</location>
        <topology evidence="1">Multi-pass membrane protein</topology>
    </subcellularLocation>
</comment>
<dbReference type="Pfam" id="PF06271">
    <property type="entry name" value="RDD"/>
    <property type="match status" value="1"/>
</dbReference>
<feature type="transmembrane region" description="Helical" evidence="6">
    <location>
        <begin position="108"/>
        <end position="128"/>
    </location>
</feature>
<organism evidence="8">
    <name type="scientific">candidate division WWE3 bacterium</name>
    <dbReference type="NCBI Taxonomy" id="2053526"/>
    <lineage>
        <taxon>Bacteria</taxon>
        <taxon>Katanobacteria</taxon>
    </lineage>
</organism>